<evidence type="ECO:0000313" key="1">
    <source>
        <dbReference type="EMBL" id="KAK5771079.1"/>
    </source>
</evidence>
<dbReference type="Proteomes" id="UP001358586">
    <property type="component" value="Chromosome 13"/>
</dbReference>
<proteinExistence type="predicted"/>
<sequence>MSTCFTKFYFPRLEDSESTQPLLVITASFMKFSNVDEECHTRCLSCIVEHYNDGILIGRALAKSASEFENSNYGLVSDKESLVKEMLERVRVEARDE</sequence>
<protein>
    <submittedName>
        <fullName evidence="1">Uncharacterized protein</fullName>
    </submittedName>
</protein>
<dbReference type="EMBL" id="JARKNE010000013">
    <property type="protein sequence ID" value="KAK5771079.1"/>
    <property type="molecule type" value="Genomic_DNA"/>
</dbReference>
<accession>A0ABR0MFE8</accession>
<reference evidence="1 2" key="1">
    <citation type="submission" date="2023-03" db="EMBL/GenBank/DDBJ databases">
        <title>WGS of Gossypium arboreum.</title>
        <authorList>
            <person name="Yu D."/>
        </authorList>
    </citation>
    <scope>NUCLEOTIDE SEQUENCE [LARGE SCALE GENOMIC DNA]</scope>
    <source>
        <tissue evidence="1">Leaf</tissue>
    </source>
</reference>
<evidence type="ECO:0000313" key="2">
    <source>
        <dbReference type="Proteomes" id="UP001358586"/>
    </source>
</evidence>
<name>A0ABR0MFE8_GOSAR</name>
<keyword evidence="2" id="KW-1185">Reference proteome</keyword>
<comment type="caution">
    <text evidence="1">The sequence shown here is derived from an EMBL/GenBank/DDBJ whole genome shotgun (WGS) entry which is preliminary data.</text>
</comment>
<organism evidence="1 2">
    <name type="scientific">Gossypium arboreum</name>
    <name type="common">Tree cotton</name>
    <name type="synonym">Gossypium nanking</name>
    <dbReference type="NCBI Taxonomy" id="29729"/>
    <lineage>
        <taxon>Eukaryota</taxon>
        <taxon>Viridiplantae</taxon>
        <taxon>Streptophyta</taxon>
        <taxon>Embryophyta</taxon>
        <taxon>Tracheophyta</taxon>
        <taxon>Spermatophyta</taxon>
        <taxon>Magnoliopsida</taxon>
        <taxon>eudicotyledons</taxon>
        <taxon>Gunneridae</taxon>
        <taxon>Pentapetalae</taxon>
        <taxon>rosids</taxon>
        <taxon>malvids</taxon>
        <taxon>Malvales</taxon>
        <taxon>Malvaceae</taxon>
        <taxon>Malvoideae</taxon>
        <taxon>Gossypium</taxon>
    </lineage>
</organism>
<gene>
    <name evidence="1" type="ORF">PVK06_047253</name>
</gene>